<dbReference type="HOGENOM" id="CLU_012358_0_2_5"/>
<evidence type="ECO:0000256" key="8">
    <source>
        <dbReference type="RuleBase" id="RU366009"/>
    </source>
</evidence>
<dbReference type="Proteomes" id="UP000003635">
    <property type="component" value="Unassembled WGS sequence"/>
</dbReference>
<evidence type="ECO:0000313" key="11">
    <source>
        <dbReference type="EMBL" id="EAR50882.1"/>
    </source>
</evidence>
<dbReference type="GO" id="GO:0008270">
    <property type="term" value="F:zinc ion binding"/>
    <property type="evidence" value="ECO:0007669"/>
    <property type="project" value="UniProtKB-UniRule"/>
</dbReference>
<dbReference type="UniPathway" id="UPA00603">
    <property type="reaction ID" value="UER00660"/>
</dbReference>
<keyword evidence="4 8" id="KW-0479">Metal-binding</keyword>
<evidence type="ECO:0000256" key="6">
    <source>
        <dbReference type="ARBA" id="ARBA00022833"/>
    </source>
</evidence>
<comment type="catalytic activity">
    <reaction evidence="8">
        <text>guanine + H2O + H(+) = xanthine + NH4(+)</text>
        <dbReference type="Rhea" id="RHEA:14665"/>
        <dbReference type="ChEBI" id="CHEBI:15377"/>
        <dbReference type="ChEBI" id="CHEBI:15378"/>
        <dbReference type="ChEBI" id="CHEBI:16235"/>
        <dbReference type="ChEBI" id="CHEBI:17712"/>
        <dbReference type="ChEBI" id="CHEBI:28938"/>
        <dbReference type="EC" id="3.5.4.3"/>
    </reaction>
</comment>
<dbReference type="NCBIfam" id="TIGR02967">
    <property type="entry name" value="guan_deamin"/>
    <property type="match status" value="1"/>
</dbReference>
<dbReference type="Pfam" id="PF22039">
    <property type="entry name" value="HUTI_composite_bact"/>
    <property type="match status" value="1"/>
</dbReference>
<keyword evidence="12" id="KW-1185">Reference proteome</keyword>
<dbReference type="NCBIfam" id="NF006679">
    <property type="entry name" value="PRK09228.1"/>
    <property type="match status" value="1"/>
</dbReference>
<accession>Q2CDU6</accession>
<dbReference type="EMBL" id="AAOT01000021">
    <property type="protein sequence ID" value="EAR50882.1"/>
    <property type="molecule type" value="Genomic_DNA"/>
</dbReference>
<dbReference type="InterPro" id="IPR032466">
    <property type="entry name" value="Metal_Hydrolase"/>
</dbReference>
<dbReference type="InterPro" id="IPR006680">
    <property type="entry name" value="Amidohydro-rel"/>
</dbReference>
<evidence type="ECO:0000259" key="10">
    <source>
        <dbReference type="Pfam" id="PF22039"/>
    </source>
</evidence>
<comment type="pathway">
    <text evidence="1 8">Purine metabolism; guanine degradation; xanthine from guanine: step 1/1.</text>
</comment>
<dbReference type="InterPro" id="IPR011059">
    <property type="entry name" value="Metal-dep_hydrolase_composite"/>
</dbReference>
<sequence>MTAHLLLGQTLSFTADPFAVPWREAVRHRRRGGVLVRAGRIVEVGEGDALAAAHPEAERHEYGDALIGAGFVDAHMHYPQTGMIASWGKRLIDWLDSYTFPEELRLADPAYAAATAETTLALALAHGTTTLTSFGTVHAHSADAFFEAAEAHGMRVIAGKTCMDRNAPDGLTDDARSAHDDSAALIARWHGRGRALYAITPRFSPTSSREQLEALGALWAAHPDCLMQTHLSEQTDEIAWVRELFPEARDYLDTYEAAGLLGARGLYGHAIHLEAREIDRLAEVGAAVVHCPTSNTFIGSGLFDMAGLKARSIPVGLATDTGGGSSFSMLRTMAAAYEIGQLKGTPLHPAQLMWLATEGSAGALHLSGTIGHLGAGAEADITVLDLASTSAIAQRAARAEDIWEALFPTIMMGDDRAVRAVWVAGREVVRSGAA</sequence>
<keyword evidence="6 8" id="KW-0862">Zinc</keyword>
<dbReference type="PANTHER" id="PTHR11271">
    <property type="entry name" value="GUANINE DEAMINASE"/>
    <property type="match status" value="1"/>
</dbReference>
<dbReference type="OrthoDB" id="9787621at2"/>
<dbReference type="InterPro" id="IPR051607">
    <property type="entry name" value="Metallo-dep_hydrolases"/>
</dbReference>
<dbReference type="PANTHER" id="PTHR11271:SF6">
    <property type="entry name" value="GUANINE DEAMINASE"/>
    <property type="match status" value="1"/>
</dbReference>
<dbReference type="EC" id="3.5.4.3" evidence="3 7"/>
<feature type="domain" description="Amidohydrolase-related" evidence="9">
    <location>
        <begin position="69"/>
        <end position="428"/>
    </location>
</feature>
<evidence type="ECO:0000256" key="3">
    <source>
        <dbReference type="ARBA" id="ARBA00012781"/>
    </source>
</evidence>
<evidence type="ECO:0000256" key="4">
    <source>
        <dbReference type="ARBA" id="ARBA00022723"/>
    </source>
</evidence>
<dbReference type="Gene3D" id="3.20.20.140">
    <property type="entry name" value="Metal-dependent hydrolases"/>
    <property type="match status" value="1"/>
</dbReference>
<dbReference type="Pfam" id="PF01979">
    <property type="entry name" value="Amidohydro_1"/>
    <property type="match status" value="1"/>
</dbReference>
<dbReference type="InterPro" id="IPR014311">
    <property type="entry name" value="Guanine_deaminase"/>
</dbReference>
<dbReference type="eggNOG" id="COG0402">
    <property type="taxonomic scope" value="Bacteria"/>
</dbReference>
<organism evidence="11 12">
    <name type="scientific">Oceanicola granulosus (strain ATCC BAA-861 / DSM 15982 / KCTC 12143 / HTCC2516)</name>
    <dbReference type="NCBI Taxonomy" id="314256"/>
    <lineage>
        <taxon>Bacteria</taxon>
        <taxon>Pseudomonadati</taxon>
        <taxon>Pseudomonadota</taxon>
        <taxon>Alphaproteobacteria</taxon>
        <taxon>Rhodobacterales</taxon>
        <taxon>Roseobacteraceae</taxon>
        <taxon>Oceanicola</taxon>
    </lineage>
</organism>
<comment type="similarity">
    <text evidence="2 8">Belongs to the metallo-dependent hydrolases superfamily. ATZ/TRZ family.</text>
</comment>
<evidence type="ECO:0000259" key="9">
    <source>
        <dbReference type="Pfam" id="PF01979"/>
    </source>
</evidence>
<dbReference type="Gene3D" id="2.30.40.10">
    <property type="entry name" value="Urease, subunit C, domain 1"/>
    <property type="match status" value="1"/>
</dbReference>
<dbReference type="SUPFAM" id="SSF51338">
    <property type="entry name" value="Composite domain of metallo-dependent hydrolases"/>
    <property type="match status" value="1"/>
</dbReference>
<dbReference type="FunFam" id="3.20.20.140:FF:000022">
    <property type="entry name" value="Guanine deaminase"/>
    <property type="match status" value="1"/>
</dbReference>
<dbReference type="AlphaFoldDB" id="Q2CDU6"/>
<dbReference type="GO" id="GO:0006147">
    <property type="term" value="P:guanine catabolic process"/>
    <property type="evidence" value="ECO:0007669"/>
    <property type="project" value="UniProtKB-UniRule"/>
</dbReference>
<dbReference type="GO" id="GO:0005829">
    <property type="term" value="C:cytosol"/>
    <property type="evidence" value="ECO:0007669"/>
    <property type="project" value="TreeGrafter"/>
</dbReference>
<gene>
    <name evidence="11" type="ORF">OG2516_00225</name>
</gene>
<keyword evidence="5 8" id="KW-0378">Hydrolase</keyword>
<protein>
    <recommendedName>
        <fullName evidence="3 7">Guanine deaminase</fullName>
        <shortName evidence="8">Guanase</shortName>
        <ecNumber evidence="3 7">3.5.4.3</ecNumber>
    </recommendedName>
    <alternativeName>
        <fullName evidence="8">Guanine aminohydrolase</fullName>
    </alternativeName>
</protein>
<dbReference type="GO" id="GO:0008892">
    <property type="term" value="F:guanine deaminase activity"/>
    <property type="evidence" value="ECO:0007669"/>
    <property type="project" value="UniProtKB-UniRule"/>
</dbReference>
<name>Q2CDU6_OCEGH</name>
<dbReference type="RefSeq" id="WP_007253580.1">
    <property type="nucleotide sequence ID" value="NZ_CH724107.1"/>
</dbReference>
<comment type="cofactor">
    <cofactor evidence="8">
        <name>Zn(2+)</name>
        <dbReference type="ChEBI" id="CHEBI:29105"/>
    </cofactor>
    <text evidence="8">Binds 1 zinc ion per subunit.</text>
</comment>
<feature type="domain" description="Aminodeoxyfutalosine deaminase/Imidazolonepropionase-like composite" evidence="10">
    <location>
        <begin position="32"/>
        <end position="57"/>
    </location>
</feature>
<reference evidence="11 12" key="1">
    <citation type="journal article" date="2010" name="J. Bacteriol.">
        <title>Genome sequences of Oceanicola granulosus HTCC2516(T) and Oceanicola batsensis HTCC2597(TDelta).</title>
        <authorList>
            <person name="Thrash J.C."/>
            <person name="Cho J.C."/>
            <person name="Vergin K.L."/>
            <person name="Giovannoni S.J."/>
        </authorList>
    </citation>
    <scope>NUCLEOTIDE SEQUENCE [LARGE SCALE GENOMIC DNA]</scope>
    <source>
        <strain evidence="12">ATCC BAA-861 / DSM 15982 / KCTC 12143 / HTCC2516</strain>
    </source>
</reference>
<dbReference type="SUPFAM" id="SSF51556">
    <property type="entry name" value="Metallo-dependent hydrolases"/>
    <property type="match status" value="1"/>
</dbReference>
<evidence type="ECO:0000313" key="12">
    <source>
        <dbReference type="Proteomes" id="UP000003635"/>
    </source>
</evidence>
<comment type="function">
    <text evidence="8">Catalyzes the hydrolytic deamination of guanine, producing xanthine and ammonia.</text>
</comment>
<proteinExistence type="inferred from homology"/>
<dbReference type="STRING" id="314256.OG2516_00225"/>
<evidence type="ECO:0000256" key="1">
    <source>
        <dbReference type="ARBA" id="ARBA00004984"/>
    </source>
</evidence>
<comment type="caution">
    <text evidence="11">The sequence shown here is derived from an EMBL/GenBank/DDBJ whole genome shotgun (WGS) entry which is preliminary data.</text>
</comment>
<evidence type="ECO:0000256" key="7">
    <source>
        <dbReference type="NCBIfam" id="TIGR02967"/>
    </source>
</evidence>
<evidence type="ECO:0000256" key="5">
    <source>
        <dbReference type="ARBA" id="ARBA00022801"/>
    </source>
</evidence>
<evidence type="ECO:0000256" key="2">
    <source>
        <dbReference type="ARBA" id="ARBA00006745"/>
    </source>
</evidence>
<dbReference type="InterPro" id="IPR054418">
    <property type="entry name" value="MQNX/HUTI_composite_N"/>
</dbReference>